<protein>
    <recommendedName>
        <fullName evidence="1">Methyltransferase type 11 domain-containing protein</fullName>
    </recommendedName>
</protein>
<dbReference type="InterPro" id="IPR029063">
    <property type="entry name" value="SAM-dependent_MTases_sf"/>
</dbReference>
<evidence type="ECO:0000313" key="3">
    <source>
        <dbReference type="Proteomes" id="UP000679779"/>
    </source>
</evidence>
<keyword evidence="3" id="KW-1185">Reference proteome</keyword>
<comment type="caution">
    <text evidence="2">The sequence shown here is derived from an EMBL/GenBank/DDBJ whole genome shotgun (WGS) entry which is preliminary data.</text>
</comment>
<feature type="domain" description="Methyltransferase type 11" evidence="1">
    <location>
        <begin position="61"/>
        <end position="159"/>
    </location>
</feature>
<dbReference type="Pfam" id="PF08241">
    <property type="entry name" value="Methyltransf_11"/>
    <property type="match status" value="1"/>
</dbReference>
<dbReference type="InterPro" id="IPR013216">
    <property type="entry name" value="Methyltransf_11"/>
</dbReference>
<dbReference type="AlphaFoldDB" id="A0A919XEK4"/>
<dbReference type="RefSeq" id="WP_160044771.1">
    <property type="nucleotide sequence ID" value="NZ_BORQ01000002.1"/>
</dbReference>
<proteinExistence type="predicted"/>
<accession>A0A919XEK4</accession>
<evidence type="ECO:0000259" key="1">
    <source>
        <dbReference type="Pfam" id="PF08241"/>
    </source>
</evidence>
<sequence>MQEIRNYYEGSHDKDAIRSIYGTEQNLKAKYEVLESYGLQKETFEEWLIGKLKLTGSELVLDVGAGNGRFSLPVGRMLKGSGGFLAACDLAEGVMIPSRVQAEKESLPVLLMQADAENLPFLSKQFDLVMANHMLYHLPNLNRGLAEMRRILKQTGRLVATTNSEKGMPELFKLHLNTMDRLGIPFGVKEELITFSLENGEQTLSKHFKQVECWTYEAGFMVKEPEPVFRYYAATQLYQGPMNDENLSKEVREAIAPCFLQLTEELIREKGGELVISKPVGAFVGKI</sequence>
<evidence type="ECO:0000313" key="2">
    <source>
        <dbReference type="EMBL" id="GIO31292.1"/>
    </source>
</evidence>
<name>A0A919XEK4_9BACL</name>
<dbReference type="Proteomes" id="UP000679779">
    <property type="component" value="Unassembled WGS sequence"/>
</dbReference>
<dbReference type="SUPFAM" id="SSF53335">
    <property type="entry name" value="S-adenosyl-L-methionine-dependent methyltransferases"/>
    <property type="match status" value="1"/>
</dbReference>
<gene>
    <name evidence="2" type="ORF">J2TS6_24330</name>
</gene>
<dbReference type="EMBL" id="BORQ01000002">
    <property type="protein sequence ID" value="GIO31292.1"/>
    <property type="molecule type" value="Genomic_DNA"/>
</dbReference>
<dbReference type="Gene3D" id="3.40.50.150">
    <property type="entry name" value="Vaccinia Virus protein VP39"/>
    <property type="match status" value="1"/>
</dbReference>
<dbReference type="GO" id="GO:0008757">
    <property type="term" value="F:S-adenosylmethionine-dependent methyltransferase activity"/>
    <property type="evidence" value="ECO:0007669"/>
    <property type="project" value="InterPro"/>
</dbReference>
<dbReference type="PANTHER" id="PTHR43591">
    <property type="entry name" value="METHYLTRANSFERASE"/>
    <property type="match status" value="1"/>
</dbReference>
<dbReference type="CDD" id="cd02440">
    <property type="entry name" value="AdoMet_MTases"/>
    <property type="match status" value="1"/>
</dbReference>
<organism evidence="2 3">
    <name type="scientific">Paenibacillus albilobatus</name>
    <dbReference type="NCBI Taxonomy" id="2716884"/>
    <lineage>
        <taxon>Bacteria</taxon>
        <taxon>Bacillati</taxon>
        <taxon>Bacillota</taxon>
        <taxon>Bacilli</taxon>
        <taxon>Bacillales</taxon>
        <taxon>Paenibacillaceae</taxon>
        <taxon>Paenibacillus</taxon>
    </lineage>
</organism>
<dbReference type="PANTHER" id="PTHR43591:SF24">
    <property type="entry name" value="2-METHOXY-6-POLYPRENYL-1,4-BENZOQUINOL METHYLASE, MITOCHONDRIAL"/>
    <property type="match status" value="1"/>
</dbReference>
<reference evidence="2" key="1">
    <citation type="submission" date="2021-03" db="EMBL/GenBank/DDBJ databases">
        <title>Antimicrobial resistance genes in bacteria isolated from Japanese honey, and their potential for conferring macrolide and lincosamide resistance in the American foulbrood pathogen Paenibacillus larvae.</title>
        <authorList>
            <person name="Okamoto M."/>
            <person name="Kumagai M."/>
            <person name="Kanamori H."/>
            <person name="Takamatsu D."/>
        </authorList>
    </citation>
    <scope>NUCLEOTIDE SEQUENCE</scope>
    <source>
        <strain evidence="2">J2TS6</strain>
    </source>
</reference>